<dbReference type="Proteomes" id="UP000601736">
    <property type="component" value="Unassembled WGS sequence"/>
</dbReference>
<evidence type="ECO:0000313" key="1">
    <source>
        <dbReference type="EMBL" id="CAE6518391.1"/>
    </source>
</evidence>
<proteinExistence type="predicted"/>
<sequence length="104" mass="12209">MLGLHVIATGYSGNVDFCQSPYADLVNYRLIKLKKRQYPHSEGQVWADPDINHAAELMRRFVLEKRANRHHHAWPEFSAVAVGQRYKTRLETIYNEQIRTLTDR</sequence>
<gene>
    <name evidence="1" type="ORF">NMYAN_90005</name>
</gene>
<dbReference type="AlphaFoldDB" id="A0A8H8Z367"/>
<reference evidence="1" key="1">
    <citation type="submission" date="2021-02" db="EMBL/GenBank/DDBJ databases">
        <authorList>
            <person name="Han P."/>
        </authorList>
    </citation>
    <scope>NUCLEOTIDE SEQUENCE</scope>
    <source>
        <strain evidence="1">Nitrosomonas nitrosa 18-3D</strain>
    </source>
</reference>
<dbReference type="Gene3D" id="3.40.50.2000">
    <property type="entry name" value="Glycogen Phosphorylase B"/>
    <property type="match status" value="1"/>
</dbReference>
<protein>
    <submittedName>
        <fullName evidence="1">Uncharacterized protein</fullName>
    </submittedName>
</protein>
<accession>A0A8H8Z367</accession>
<comment type="caution">
    <text evidence="1">The sequence shown here is derived from an EMBL/GenBank/DDBJ whole genome shotgun (WGS) entry which is preliminary data.</text>
</comment>
<name>A0A8H8Z367_9PROT</name>
<dbReference type="EMBL" id="CAJNAP010000055">
    <property type="protein sequence ID" value="CAE6518391.1"/>
    <property type="molecule type" value="Genomic_DNA"/>
</dbReference>
<evidence type="ECO:0000313" key="2">
    <source>
        <dbReference type="Proteomes" id="UP000601736"/>
    </source>
</evidence>
<organism evidence="1 2">
    <name type="scientific">Nitrosomonas nitrosa</name>
    <dbReference type="NCBI Taxonomy" id="52442"/>
    <lineage>
        <taxon>Bacteria</taxon>
        <taxon>Pseudomonadati</taxon>
        <taxon>Pseudomonadota</taxon>
        <taxon>Betaproteobacteria</taxon>
        <taxon>Nitrosomonadales</taxon>
        <taxon>Nitrosomonadaceae</taxon>
        <taxon>Nitrosomonas</taxon>
    </lineage>
</organism>